<proteinExistence type="predicted"/>
<comment type="caution">
    <text evidence="1">The sequence shown here is derived from an EMBL/GenBank/DDBJ whole genome shotgun (WGS) entry which is preliminary data.</text>
</comment>
<organism evidence="1">
    <name type="scientific">Sesamum radiatum</name>
    <name type="common">Black benniseed</name>
    <dbReference type="NCBI Taxonomy" id="300843"/>
    <lineage>
        <taxon>Eukaryota</taxon>
        <taxon>Viridiplantae</taxon>
        <taxon>Streptophyta</taxon>
        <taxon>Embryophyta</taxon>
        <taxon>Tracheophyta</taxon>
        <taxon>Spermatophyta</taxon>
        <taxon>Magnoliopsida</taxon>
        <taxon>eudicotyledons</taxon>
        <taxon>Gunneridae</taxon>
        <taxon>Pentapetalae</taxon>
        <taxon>asterids</taxon>
        <taxon>lamiids</taxon>
        <taxon>Lamiales</taxon>
        <taxon>Pedaliaceae</taxon>
        <taxon>Sesamum</taxon>
    </lineage>
</organism>
<dbReference type="AlphaFoldDB" id="A0AAW2KPN5"/>
<reference evidence="1" key="2">
    <citation type="journal article" date="2024" name="Plant">
        <title>Genomic evolution and insights into agronomic trait innovations of Sesamum species.</title>
        <authorList>
            <person name="Miao H."/>
            <person name="Wang L."/>
            <person name="Qu L."/>
            <person name="Liu H."/>
            <person name="Sun Y."/>
            <person name="Le M."/>
            <person name="Wang Q."/>
            <person name="Wei S."/>
            <person name="Zheng Y."/>
            <person name="Lin W."/>
            <person name="Duan Y."/>
            <person name="Cao H."/>
            <person name="Xiong S."/>
            <person name="Wang X."/>
            <person name="Wei L."/>
            <person name="Li C."/>
            <person name="Ma Q."/>
            <person name="Ju M."/>
            <person name="Zhao R."/>
            <person name="Li G."/>
            <person name="Mu C."/>
            <person name="Tian Q."/>
            <person name="Mei H."/>
            <person name="Zhang T."/>
            <person name="Gao T."/>
            <person name="Zhang H."/>
        </authorList>
    </citation>
    <scope>NUCLEOTIDE SEQUENCE</scope>
    <source>
        <strain evidence="1">G02</strain>
    </source>
</reference>
<protein>
    <submittedName>
        <fullName evidence="1">Uncharacterized protein</fullName>
    </submittedName>
</protein>
<reference evidence="1" key="1">
    <citation type="submission" date="2020-06" db="EMBL/GenBank/DDBJ databases">
        <authorList>
            <person name="Li T."/>
            <person name="Hu X."/>
            <person name="Zhang T."/>
            <person name="Song X."/>
            <person name="Zhang H."/>
            <person name="Dai N."/>
            <person name="Sheng W."/>
            <person name="Hou X."/>
            <person name="Wei L."/>
        </authorList>
    </citation>
    <scope>NUCLEOTIDE SEQUENCE</scope>
    <source>
        <strain evidence="1">G02</strain>
        <tissue evidence="1">Leaf</tissue>
    </source>
</reference>
<gene>
    <name evidence="1" type="ORF">Sradi_5832000</name>
</gene>
<dbReference type="EMBL" id="JACGWJ010000027">
    <property type="protein sequence ID" value="KAL0308897.1"/>
    <property type="molecule type" value="Genomic_DNA"/>
</dbReference>
<name>A0AAW2KPN5_SESRA</name>
<sequence length="162" mass="18384">MNGLVMGMAREVYTVFTLCHTGFLSLKSIFSFLKGPSSLFFFLFSPRPALLDVWASSLLIYLAARARRASNFVAGFLAKDFKKSLSSNPCAKALALTSWAADETSKAAVLKCWRYSFRGPPFFWRMEKRLNSVFQCFLLLANWCRKREQNSWKLPITAGVID</sequence>
<accession>A0AAW2KPN5</accession>
<evidence type="ECO:0000313" key="1">
    <source>
        <dbReference type="EMBL" id="KAL0308897.1"/>
    </source>
</evidence>